<protein>
    <submittedName>
        <fullName evidence="2">Uncharacterized protein</fullName>
    </submittedName>
</protein>
<name>A0A314Z9M4_PRUYE</name>
<organism evidence="2 3">
    <name type="scientific">Prunus yedoensis var. nudiflora</name>
    <dbReference type="NCBI Taxonomy" id="2094558"/>
    <lineage>
        <taxon>Eukaryota</taxon>
        <taxon>Viridiplantae</taxon>
        <taxon>Streptophyta</taxon>
        <taxon>Embryophyta</taxon>
        <taxon>Tracheophyta</taxon>
        <taxon>Spermatophyta</taxon>
        <taxon>Magnoliopsida</taxon>
        <taxon>eudicotyledons</taxon>
        <taxon>Gunneridae</taxon>
        <taxon>Pentapetalae</taxon>
        <taxon>rosids</taxon>
        <taxon>fabids</taxon>
        <taxon>Rosales</taxon>
        <taxon>Rosaceae</taxon>
        <taxon>Amygdaloideae</taxon>
        <taxon>Amygdaleae</taxon>
        <taxon>Prunus</taxon>
    </lineage>
</organism>
<sequence>MEIIPLVGDMRYESFLDKSKQDIASSSRLVLGRSLVISSSHSLVSIYQGEPWELPAFNQHHQNQMTNCHFGFNSKGKRGEI</sequence>
<dbReference type="AlphaFoldDB" id="A0A314Z9M4"/>
<accession>A0A314Z9M4</accession>
<dbReference type="EMBL" id="PJQY01001396">
    <property type="protein sequence ID" value="PQQ02978.1"/>
    <property type="molecule type" value="Genomic_DNA"/>
</dbReference>
<comment type="caution">
    <text evidence="2">The sequence shown here is derived from an EMBL/GenBank/DDBJ whole genome shotgun (WGS) entry which is preliminary data.</text>
</comment>
<reference evidence="2 3" key="1">
    <citation type="submission" date="2018-02" db="EMBL/GenBank/DDBJ databases">
        <title>Draft genome of wild Prunus yedoensis var. nudiflora.</title>
        <authorList>
            <person name="Baek S."/>
            <person name="Kim J.-H."/>
            <person name="Choi K."/>
            <person name="Kim G.-B."/>
            <person name="Cho A."/>
            <person name="Jang H."/>
            <person name="Shin C.-H."/>
            <person name="Yu H.-J."/>
            <person name="Mun J.-H."/>
        </authorList>
    </citation>
    <scope>NUCLEOTIDE SEQUENCE [LARGE SCALE GENOMIC DNA]</scope>
    <source>
        <strain evidence="3">cv. Jeju island</strain>
        <tissue evidence="2">Leaf</tissue>
    </source>
</reference>
<dbReference type="EMBL" id="PJQY01000110">
    <property type="protein sequence ID" value="PQQ18402.1"/>
    <property type="molecule type" value="Genomic_DNA"/>
</dbReference>
<keyword evidence="3" id="KW-1185">Reference proteome</keyword>
<evidence type="ECO:0000313" key="3">
    <source>
        <dbReference type="Proteomes" id="UP000250321"/>
    </source>
</evidence>
<gene>
    <name evidence="2" type="ORF">Pyn_23496</name>
    <name evidence="1" type="ORF">Pyn_26180</name>
</gene>
<proteinExistence type="predicted"/>
<evidence type="ECO:0000313" key="2">
    <source>
        <dbReference type="EMBL" id="PQQ18402.1"/>
    </source>
</evidence>
<evidence type="ECO:0000313" key="1">
    <source>
        <dbReference type="EMBL" id="PQQ02978.1"/>
    </source>
</evidence>
<dbReference type="Proteomes" id="UP000250321">
    <property type="component" value="Unassembled WGS sequence"/>
</dbReference>